<gene>
    <name evidence="3" type="ORF">AAF712_013504</name>
</gene>
<feature type="compositionally biased region" description="Low complexity" evidence="1">
    <location>
        <begin position="429"/>
        <end position="444"/>
    </location>
</feature>
<dbReference type="Pfam" id="PF20149">
    <property type="entry name" value="DUF6532"/>
    <property type="match status" value="1"/>
</dbReference>
<sequence length="469" mass="51227">MASSLASRLRQKPISAASPPEPPPNNEGRPQRGAAKDALAKKGRIWMDPKKRKTDTPAANDASTTKKNANNAGANKTSSKKKTPTTKTPTAPKRHAPDPSTKAKASGTVQSNGPSKRKERDINDDDDSQEGGSDRNGQKSDDDGDIDRDDSEADQPFGKRPAPDPLGSEEEPDVFITPVSRSRASSVSLPPESDFMSSDWREGLDDFEEEDNTIPANTKRHLPTIESSDSERETLEPPAKKSRGEKFLEERPTIPQSTKTQVQPGATSARKKAQLPKVTWPEETEYVLAEGGKRAISKSAQDEVFNALIEKSATNAIALFLWECAFPEKIQQARLLLDALVMAAQELKQPAISKRLQDQSQKKYRKPLMEYVFNRVVHVRSAVRVLAATAILGTYPLTGRVCNVADFVKFIRRGHRYIYPQEVQLITAPPSTPTSTCPAASGPTIQESDTSGVTTEPPEPSAETVCSFS</sequence>
<feature type="compositionally biased region" description="Basic and acidic residues" evidence="1">
    <location>
        <begin position="229"/>
        <end position="252"/>
    </location>
</feature>
<evidence type="ECO:0000259" key="2">
    <source>
        <dbReference type="Pfam" id="PF20149"/>
    </source>
</evidence>
<feature type="compositionally biased region" description="Polar residues" evidence="1">
    <location>
        <begin position="445"/>
        <end position="454"/>
    </location>
</feature>
<organism evidence="3 4">
    <name type="scientific">Marasmius tenuissimus</name>
    <dbReference type="NCBI Taxonomy" id="585030"/>
    <lineage>
        <taxon>Eukaryota</taxon>
        <taxon>Fungi</taxon>
        <taxon>Dikarya</taxon>
        <taxon>Basidiomycota</taxon>
        <taxon>Agaricomycotina</taxon>
        <taxon>Agaricomycetes</taxon>
        <taxon>Agaricomycetidae</taxon>
        <taxon>Agaricales</taxon>
        <taxon>Marasmiineae</taxon>
        <taxon>Marasmiaceae</taxon>
        <taxon>Marasmius</taxon>
    </lineage>
</organism>
<accession>A0ABR2ZFM7</accession>
<feature type="region of interest" description="Disordered" evidence="1">
    <location>
        <begin position="1"/>
        <end position="276"/>
    </location>
</feature>
<proteinExistence type="predicted"/>
<protein>
    <recommendedName>
        <fullName evidence="2">DUF6532 domain-containing protein</fullName>
    </recommendedName>
</protein>
<feature type="region of interest" description="Disordered" evidence="1">
    <location>
        <begin position="429"/>
        <end position="469"/>
    </location>
</feature>
<feature type="compositionally biased region" description="Basic and acidic residues" evidence="1">
    <location>
        <begin position="132"/>
        <end position="141"/>
    </location>
</feature>
<evidence type="ECO:0000313" key="3">
    <source>
        <dbReference type="EMBL" id="KAL0059744.1"/>
    </source>
</evidence>
<dbReference type="EMBL" id="JBBXMP010000209">
    <property type="protein sequence ID" value="KAL0059744.1"/>
    <property type="molecule type" value="Genomic_DNA"/>
</dbReference>
<evidence type="ECO:0000256" key="1">
    <source>
        <dbReference type="SAM" id="MobiDB-lite"/>
    </source>
</evidence>
<comment type="caution">
    <text evidence="3">The sequence shown here is derived from an EMBL/GenBank/DDBJ whole genome shotgun (WGS) entry which is preliminary data.</text>
</comment>
<feature type="compositionally biased region" description="Acidic residues" evidence="1">
    <location>
        <begin position="142"/>
        <end position="153"/>
    </location>
</feature>
<feature type="compositionally biased region" description="Polar residues" evidence="1">
    <location>
        <begin position="179"/>
        <end position="188"/>
    </location>
</feature>
<dbReference type="InterPro" id="IPR045341">
    <property type="entry name" value="DUF6532"/>
</dbReference>
<keyword evidence="4" id="KW-1185">Reference proteome</keyword>
<reference evidence="3 4" key="1">
    <citation type="submission" date="2024-05" db="EMBL/GenBank/DDBJ databases">
        <title>A draft genome resource for the thread blight pathogen Marasmius tenuissimus strain MS-2.</title>
        <authorList>
            <person name="Yulfo-Soto G.E."/>
            <person name="Baruah I.K."/>
            <person name="Amoako-Attah I."/>
            <person name="Bukari Y."/>
            <person name="Meinhardt L.W."/>
            <person name="Bailey B.A."/>
            <person name="Cohen S.P."/>
        </authorList>
    </citation>
    <scope>NUCLEOTIDE SEQUENCE [LARGE SCALE GENOMIC DNA]</scope>
    <source>
        <strain evidence="3 4">MS-2</strain>
    </source>
</reference>
<feature type="compositionally biased region" description="Low complexity" evidence="1">
    <location>
        <begin position="58"/>
        <end position="77"/>
    </location>
</feature>
<dbReference type="Proteomes" id="UP001437256">
    <property type="component" value="Unassembled WGS sequence"/>
</dbReference>
<feature type="compositionally biased region" description="Basic and acidic residues" evidence="1">
    <location>
        <begin position="34"/>
        <end position="49"/>
    </location>
</feature>
<name>A0ABR2ZFM7_9AGAR</name>
<evidence type="ECO:0000313" key="4">
    <source>
        <dbReference type="Proteomes" id="UP001437256"/>
    </source>
</evidence>
<feature type="compositionally biased region" description="Polar residues" evidence="1">
    <location>
        <begin position="254"/>
        <end position="266"/>
    </location>
</feature>
<feature type="domain" description="DUF6532" evidence="2">
    <location>
        <begin position="318"/>
        <end position="421"/>
    </location>
</feature>